<reference evidence="1 2" key="1">
    <citation type="submission" date="2022-12" db="EMBL/GenBank/DDBJ databases">
        <title>Chromosome-scale assembly of the Ensete ventricosum genome.</title>
        <authorList>
            <person name="Dussert Y."/>
            <person name="Stocks J."/>
            <person name="Wendawek A."/>
            <person name="Woldeyes F."/>
            <person name="Nichols R.A."/>
            <person name="Borrell J.S."/>
        </authorList>
    </citation>
    <scope>NUCLEOTIDE SEQUENCE [LARGE SCALE GENOMIC DNA]</scope>
    <source>
        <strain evidence="2">cv. Maze</strain>
        <tissue evidence="1">Seeds</tissue>
    </source>
</reference>
<organism evidence="1 2">
    <name type="scientific">Ensete ventricosum</name>
    <name type="common">Abyssinian banana</name>
    <name type="synonym">Musa ensete</name>
    <dbReference type="NCBI Taxonomy" id="4639"/>
    <lineage>
        <taxon>Eukaryota</taxon>
        <taxon>Viridiplantae</taxon>
        <taxon>Streptophyta</taxon>
        <taxon>Embryophyta</taxon>
        <taxon>Tracheophyta</taxon>
        <taxon>Spermatophyta</taxon>
        <taxon>Magnoliopsida</taxon>
        <taxon>Liliopsida</taxon>
        <taxon>Zingiberales</taxon>
        <taxon>Musaceae</taxon>
        <taxon>Ensete</taxon>
    </lineage>
</organism>
<evidence type="ECO:0000313" key="2">
    <source>
        <dbReference type="Proteomes" id="UP001222027"/>
    </source>
</evidence>
<accession>A0AAV8RYJ9</accession>
<sequence>MGPVKEAMEDAGLEKHRIDDIVVNDGITSIHNVQQLLKEFLIKWNPKSEKLLMLMPMVLRSKVVILTSLLKHPSGKGANLHCEGQSVPFLLSQQDEKRKHKQNTY</sequence>
<comment type="caution">
    <text evidence="1">The sequence shown here is derived from an EMBL/GenBank/DDBJ whole genome shotgun (WGS) entry which is preliminary data.</text>
</comment>
<proteinExistence type="predicted"/>
<name>A0AAV8RYJ9_ENSVE</name>
<dbReference type="EMBL" id="JAQQAF010000001">
    <property type="protein sequence ID" value="KAJ8512267.1"/>
    <property type="molecule type" value="Genomic_DNA"/>
</dbReference>
<protein>
    <submittedName>
        <fullName evidence="1">Uncharacterized protein</fullName>
    </submittedName>
</protein>
<keyword evidence="2" id="KW-1185">Reference proteome</keyword>
<gene>
    <name evidence="1" type="ORF">OPV22_002701</name>
</gene>
<dbReference type="AlphaFoldDB" id="A0AAV8RYJ9"/>
<dbReference type="Proteomes" id="UP001222027">
    <property type="component" value="Unassembled WGS sequence"/>
</dbReference>
<evidence type="ECO:0000313" key="1">
    <source>
        <dbReference type="EMBL" id="KAJ8512267.1"/>
    </source>
</evidence>
<dbReference type="Gene3D" id="3.30.420.40">
    <property type="match status" value="1"/>
</dbReference>